<organism evidence="2 3">
    <name type="scientific">Malurus cyaneus samueli</name>
    <dbReference type="NCBI Taxonomy" id="2593467"/>
    <lineage>
        <taxon>Eukaryota</taxon>
        <taxon>Metazoa</taxon>
        <taxon>Chordata</taxon>
        <taxon>Craniata</taxon>
        <taxon>Vertebrata</taxon>
        <taxon>Euteleostomi</taxon>
        <taxon>Archelosauria</taxon>
        <taxon>Archosauria</taxon>
        <taxon>Dinosauria</taxon>
        <taxon>Saurischia</taxon>
        <taxon>Theropoda</taxon>
        <taxon>Coelurosauria</taxon>
        <taxon>Aves</taxon>
        <taxon>Neognathae</taxon>
        <taxon>Neoaves</taxon>
        <taxon>Telluraves</taxon>
        <taxon>Australaves</taxon>
        <taxon>Passeriformes</taxon>
        <taxon>Meliphagoidea</taxon>
        <taxon>Maluridae</taxon>
        <taxon>Malurus</taxon>
    </lineage>
</organism>
<feature type="region of interest" description="Disordered" evidence="1">
    <location>
        <begin position="1"/>
        <end position="89"/>
    </location>
</feature>
<evidence type="ECO:0000256" key="1">
    <source>
        <dbReference type="SAM" id="MobiDB-lite"/>
    </source>
</evidence>
<name>A0A8C5U7E9_9PASS</name>
<reference evidence="2" key="1">
    <citation type="submission" date="2025-08" db="UniProtKB">
        <authorList>
            <consortium name="Ensembl"/>
        </authorList>
    </citation>
    <scope>IDENTIFICATION</scope>
</reference>
<dbReference type="Proteomes" id="UP000694560">
    <property type="component" value="Unplaced"/>
</dbReference>
<proteinExistence type="predicted"/>
<feature type="compositionally biased region" description="Basic and acidic residues" evidence="1">
    <location>
        <begin position="54"/>
        <end position="70"/>
    </location>
</feature>
<dbReference type="AlphaFoldDB" id="A0A8C5U7E9"/>
<reference evidence="2" key="2">
    <citation type="submission" date="2025-09" db="UniProtKB">
        <authorList>
            <consortium name="Ensembl"/>
        </authorList>
    </citation>
    <scope>IDENTIFICATION</scope>
</reference>
<feature type="compositionally biased region" description="Low complexity" evidence="1">
    <location>
        <begin position="12"/>
        <end position="27"/>
    </location>
</feature>
<protein>
    <submittedName>
        <fullName evidence="2">Uncharacterized protein</fullName>
    </submittedName>
</protein>
<sequence>MRSGLPVRNLLPSSAAASSSGRGSPGVSPAPGPPQPPRGFGRITGRGSRGPPDPAEKKQKGKTETSRDGDGDGSSSEGDARVMDEDIMVESDETSWSRVSCFWGVWSPFGGVLEGYLDHSCAKVKKNNVPDVFYCQTIAAEGPRRATPNTPRSTGDS</sequence>
<keyword evidence="3" id="KW-1185">Reference proteome</keyword>
<dbReference type="OrthoDB" id="79252at2759"/>
<dbReference type="Ensembl" id="ENSMCST00000018318.1">
    <property type="protein sequence ID" value="ENSMCSP00000017864.1"/>
    <property type="gene ID" value="ENSMCSG00000012546.1"/>
</dbReference>
<accession>A0A8C5U7E9</accession>
<evidence type="ECO:0000313" key="2">
    <source>
        <dbReference type="Ensembl" id="ENSMCSP00000017864.1"/>
    </source>
</evidence>
<feature type="compositionally biased region" description="Pro residues" evidence="1">
    <location>
        <begin position="28"/>
        <end position="37"/>
    </location>
</feature>
<evidence type="ECO:0000313" key="3">
    <source>
        <dbReference type="Proteomes" id="UP000694560"/>
    </source>
</evidence>